<dbReference type="EMBL" id="CAKOGP040001781">
    <property type="protein sequence ID" value="CAJ1951422.1"/>
    <property type="molecule type" value="Genomic_DNA"/>
</dbReference>
<dbReference type="AlphaFoldDB" id="A0AAD2FTH4"/>
<organism evidence="3 4">
    <name type="scientific">Cylindrotheca closterium</name>
    <dbReference type="NCBI Taxonomy" id="2856"/>
    <lineage>
        <taxon>Eukaryota</taxon>
        <taxon>Sar</taxon>
        <taxon>Stramenopiles</taxon>
        <taxon>Ochrophyta</taxon>
        <taxon>Bacillariophyta</taxon>
        <taxon>Bacillariophyceae</taxon>
        <taxon>Bacillariophycidae</taxon>
        <taxon>Bacillariales</taxon>
        <taxon>Bacillariaceae</taxon>
        <taxon>Cylindrotheca</taxon>
    </lineage>
</organism>
<feature type="compositionally biased region" description="Basic residues" evidence="1">
    <location>
        <begin position="312"/>
        <end position="335"/>
    </location>
</feature>
<evidence type="ECO:0000256" key="1">
    <source>
        <dbReference type="SAM" id="MobiDB-lite"/>
    </source>
</evidence>
<feature type="transmembrane region" description="Helical" evidence="2">
    <location>
        <begin position="62"/>
        <end position="86"/>
    </location>
</feature>
<keyword evidence="4" id="KW-1185">Reference proteome</keyword>
<feature type="region of interest" description="Disordered" evidence="1">
    <location>
        <begin position="309"/>
        <end position="349"/>
    </location>
</feature>
<evidence type="ECO:0000256" key="2">
    <source>
        <dbReference type="SAM" id="Phobius"/>
    </source>
</evidence>
<keyword evidence="2" id="KW-0472">Membrane</keyword>
<comment type="caution">
    <text evidence="3">The sequence shown here is derived from an EMBL/GenBank/DDBJ whole genome shotgun (WGS) entry which is preliminary data.</text>
</comment>
<evidence type="ECO:0000313" key="3">
    <source>
        <dbReference type="EMBL" id="CAJ1951422.1"/>
    </source>
</evidence>
<protein>
    <submittedName>
        <fullName evidence="3">Uncharacterized protein</fullName>
    </submittedName>
</protein>
<keyword evidence="2" id="KW-0812">Transmembrane</keyword>
<proteinExistence type="predicted"/>
<sequence length="372" mass="42245">MDNDDTNSKVPLLEDIETPLEVSAESVYPVKNKNKECRWKNWKNCKHGKCKKARCVKKCLKVICKVALVGFLLFGAVASIAGYRWYRFVSHQVQQWTVTEPNALPVQDVPLEELALLEDSARFFWDSIQYGKVPEDFVLTAKDLNGFFASEERLRGNAFAEMKANEYQVSLSIPTDGLPGGKGRYFVATKTLNWDPENQELKVKIQPMDESMGTMAEAVLKLTTMEDGKTLNLQVLSGQGLGHIIPQKFIDEQYNLLEDLYNCDCHDHECKQARKFLEGLAGVAMEDGQVVVHADPEPKEATYYKEHEGHSWHHGHHGHRHHGKHGKHGHRHGDHHHGGDHGHHHGGRRHLRAKIGGHRHLKALHMLRKLMA</sequence>
<gene>
    <name evidence="3" type="ORF">CYCCA115_LOCUS13065</name>
</gene>
<accession>A0AAD2FTH4</accession>
<reference evidence="3" key="1">
    <citation type="submission" date="2023-08" db="EMBL/GenBank/DDBJ databases">
        <authorList>
            <person name="Audoor S."/>
            <person name="Bilcke G."/>
        </authorList>
    </citation>
    <scope>NUCLEOTIDE SEQUENCE</scope>
</reference>
<dbReference type="Proteomes" id="UP001295423">
    <property type="component" value="Unassembled WGS sequence"/>
</dbReference>
<name>A0AAD2FTH4_9STRA</name>
<keyword evidence="2" id="KW-1133">Transmembrane helix</keyword>
<evidence type="ECO:0000313" key="4">
    <source>
        <dbReference type="Proteomes" id="UP001295423"/>
    </source>
</evidence>